<dbReference type="EMBL" id="WJQU01000002">
    <property type="protein sequence ID" value="KAJ6644113.1"/>
    <property type="molecule type" value="Genomic_DNA"/>
</dbReference>
<evidence type="ECO:0000256" key="5">
    <source>
        <dbReference type="ARBA" id="ARBA00022989"/>
    </source>
</evidence>
<dbReference type="OrthoDB" id="5912413at2759"/>
<sequence length="251" mass="28816">MILGRRTLFCLCLVLICRSSIASWDFWPFNINKIKTPTVKIIPETYGNFIYVKSIDEAEYRPLINSIDTFLNNYERHNREENVVHCDFNNGPAADKVCAFSTQSLGLCSRNDFGFSRSSPCLYFTLSEVSDWAPTSLNGSDIQQHSDPFLNLPRDLKEVINHTENRNPMEKYIWFSCDGELPADKEFIGPISYFPQRGFPVYYFPVKNVPGYQLLQYGGVVISIECKAWAKNIELNRDSGVGYVKFELLID</sequence>
<evidence type="ECO:0000256" key="7">
    <source>
        <dbReference type="SAM" id="SignalP"/>
    </source>
</evidence>
<dbReference type="PANTHER" id="PTHR11523:SF28">
    <property type="entry name" value="NA_K-ATPASE BETA SUBUNIT ISOFORM 4-RELATED"/>
    <property type="match status" value="1"/>
</dbReference>
<evidence type="ECO:0000313" key="9">
    <source>
        <dbReference type="Proteomes" id="UP001151699"/>
    </source>
</evidence>
<evidence type="ECO:0000256" key="6">
    <source>
        <dbReference type="ARBA" id="ARBA00023136"/>
    </source>
</evidence>
<evidence type="ECO:0000256" key="4">
    <source>
        <dbReference type="ARBA" id="ARBA00022968"/>
    </source>
</evidence>
<gene>
    <name evidence="8" type="primary">nrv2_0</name>
    <name evidence="8" type="ORF">Bhyg_09079</name>
</gene>
<dbReference type="Proteomes" id="UP001151699">
    <property type="component" value="Chromosome B"/>
</dbReference>
<evidence type="ECO:0000256" key="1">
    <source>
        <dbReference type="ARBA" id="ARBA00004606"/>
    </source>
</evidence>
<accession>A0A9Q0S4X8</accession>
<dbReference type="Gene3D" id="2.60.40.1660">
    <property type="entry name" value="Na, k-atpase alpha subunit"/>
    <property type="match status" value="1"/>
</dbReference>
<comment type="subcellular location">
    <subcellularLocation>
        <location evidence="1">Membrane</location>
        <topology evidence="1">Single-pass type II membrane protein</topology>
    </subcellularLocation>
</comment>
<dbReference type="PANTHER" id="PTHR11523">
    <property type="entry name" value="SODIUM/POTASSIUM-DEPENDENT ATPASE BETA SUBUNIT"/>
    <property type="match status" value="1"/>
</dbReference>
<reference evidence="8" key="1">
    <citation type="submission" date="2022-07" db="EMBL/GenBank/DDBJ databases">
        <authorList>
            <person name="Trinca V."/>
            <person name="Uliana J.V.C."/>
            <person name="Torres T.T."/>
            <person name="Ward R.J."/>
            <person name="Monesi N."/>
        </authorList>
    </citation>
    <scope>NUCLEOTIDE SEQUENCE</scope>
    <source>
        <strain evidence="8">HSMRA1968</strain>
        <tissue evidence="8">Whole embryos</tissue>
    </source>
</reference>
<keyword evidence="6" id="KW-0472">Membrane</keyword>
<dbReference type="GO" id="GO:1990573">
    <property type="term" value="P:potassium ion import across plasma membrane"/>
    <property type="evidence" value="ECO:0007669"/>
    <property type="project" value="TreeGrafter"/>
</dbReference>
<dbReference type="AlphaFoldDB" id="A0A9Q0S4X8"/>
<organism evidence="8 9">
    <name type="scientific">Pseudolycoriella hygida</name>
    <dbReference type="NCBI Taxonomy" id="35572"/>
    <lineage>
        <taxon>Eukaryota</taxon>
        <taxon>Metazoa</taxon>
        <taxon>Ecdysozoa</taxon>
        <taxon>Arthropoda</taxon>
        <taxon>Hexapoda</taxon>
        <taxon>Insecta</taxon>
        <taxon>Pterygota</taxon>
        <taxon>Neoptera</taxon>
        <taxon>Endopterygota</taxon>
        <taxon>Diptera</taxon>
        <taxon>Nematocera</taxon>
        <taxon>Sciaroidea</taxon>
        <taxon>Sciaridae</taxon>
        <taxon>Pseudolycoriella</taxon>
    </lineage>
</organism>
<keyword evidence="7" id="KW-0732">Signal</keyword>
<feature type="chain" id="PRO_5040517560" evidence="7">
    <location>
        <begin position="23"/>
        <end position="251"/>
    </location>
</feature>
<dbReference type="Pfam" id="PF00287">
    <property type="entry name" value="Na_K-ATPase"/>
    <property type="match status" value="1"/>
</dbReference>
<evidence type="ECO:0000313" key="8">
    <source>
        <dbReference type="EMBL" id="KAJ6644113.1"/>
    </source>
</evidence>
<dbReference type="InterPro" id="IPR038702">
    <property type="entry name" value="Na/K_ATPase_sub_beta_sf"/>
</dbReference>
<keyword evidence="9" id="KW-1185">Reference proteome</keyword>
<keyword evidence="5" id="KW-1133">Transmembrane helix</keyword>
<evidence type="ECO:0000256" key="3">
    <source>
        <dbReference type="ARBA" id="ARBA00022692"/>
    </source>
</evidence>
<dbReference type="InterPro" id="IPR000402">
    <property type="entry name" value="Na/K_ATPase_sub_beta"/>
</dbReference>
<comment type="similarity">
    <text evidence="2">Belongs to the X(+)/potassium ATPases subunit beta family.</text>
</comment>
<dbReference type="GO" id="GO:0030007">
    <property type="term" value="P:intracellular potassium ion homeostasis"/>
    <property type="evidence" value="ECO:0007669"/>
    <property type="project" value="TreeGrafter"/>
</dbReference>
<name>A0A9Q0S4X8_9DIPT</name>
<keyword evidence="4" id="KW-0735">Signal-anchor</keyword>
<dbReference type="GO" id="GO:0036376">
    <property type="term" value="P:sodium ion export across plasma membrane"/>
    <property type="evidence" value="ECO:0007669"/>
    <property type="project" value="TreeGrafter"/>
</dbReference>
<comment type="caution">
    <text evidence="8">The sequence shown here is derived from an EMBL/GenBank/DDBJ whole genome shotgun (WGS) entry which is preliminary data.</text>
</comment>
<proteinExistence type="inferred from homology"/>
<protein>
    <submittedName>
        <fullName evidence="8">Sodium/potassium-transporting ATPase subunit beta-2</fullName>
    </submittedName>
</protein>
<feature type="signal peptide" evidence="7">
    <location>
        <begin position="1"/>
        <end position="22"/>
    </location>
</feature>
<keyword evidence="3" id="KW-0812">Transmembrane</keyword>
<dbReference type="GO" id="GO:0006883">
    <property type="term" value="P:intracellular sodium ion homeostasis"/>
    <property type="evidence" value="ECO:0007669"/>
    <property type="project" value="TreeGrafter"/>
</dbReference>
<dbReference type="GO" id="GO:0001671">
    <property type="term" value="F:ATPase activator activity"/>
    <property type="evidence" value="ECO:0007669"/>
    <property type="project" value="TreeGrafter"/>
</dbReference>
<dbReference type="GO" id="GO:0005890">
    <property type="term" value="C:sodium:potassium-exchanging ATPase complex"/>
    <property type="evidence" value="ECO:0007669"/>
    <property type="project" value="InterPro"/>
</dbReference>
<evidence type="ECO:0000256" key="2">
    <source>
        <dbReference type="ARBA" id="ARBA00005876"/>
    </source>
</evidence>